<evidence type="ECO:0000256" key="1">
    <source>
        <dbReference type="SAM" id="Phobius"/>
    </source>
</evidence>
<dbReference type="Proteomes" id="UP000177040">
    <property type="component" value="Unassembled WGS sequence"/>
</dbReference>
<evidence type="ECO:0000313" key="3">
    <source>
        <dbReference type="Proteomes" id="UP000177040"/>
    </source>
</evidence>
<proteinExistence type="predicted"/>
<dbReference type="AlphaFoldDB" id="A0A1F6N227"/>
<name>A0A1F6N227_9BACT</name>
<evidence type="ECO:0000313" key="2">
    <source>
        <dbReference type="EMBL" id="OGH77957.1"/>
    </source>
</evidence>
<keyword evidence="1" id="KW-1133">Transmembrane helix</keyword>
<keyword evidence="1" id="KW-0472">Membrane</keyword>
<evidence type="ECO:0008006" key="4">
    <source>
        <dbReference type="Google" id="ProtNLM"/>
    </source>
</evidence>
<feature type="transmembrane region" description="Helical" evidence="1">
    <location>
        <begin position="17"/>
        <end position="38"/>
    </location>
</feature>
<comment type="caution">
    <text evidence="2">The sequence shown here is derived from an EMBL/GenBank/DDBJ whole genome shotgun (WGS) entry which is preliminary data.</text>
</comment>
<organism evidence="2 3">
    <name type="scientific">Candidatus Magasanikbacteria bacterium RIFCSPLOWO2_01_FULL_40_15</name>
    <dbReference type="NCBI Taxonomy" id="1798686"/>
    <lineage>
        <taxon>Bacteria</taxon>
        <taxon>Candidatus Magasanikiibacteriota</taxon>
    </lineage>
</organism>
<accession>A0A1F6N227</accession>
<sequence length="141" mass="16602">MKTASQPVWERVFLSRWFLLLLLGVSTIIAISYARAYYEDYTIRREISRLQDEVKKLEKKKFTSLELLQYAQSEHFFDDKARTELNLKKPGEQVLAIRGITPNNSVDSVQNPVAGRVDELPLNNPRKWWYYFVEHKLPAVK</sequence>
<keyword evidence="1" id="KW-0812">Transmembrane</keyword>
<dbReference type="EMBL" id="MFQH01000020">
    <property type="protein sequence ID" value="OGH77957.1"/>
    <property type="molecule type" value="Genomic_DNA"/>
</dbReference>
<gene>
    <name evidence="2" type="ORF">A2983_01270</name>
</gene>
<reference evidence="2 3" key="1">
    <citation type="journal article" date="2016" name="Nat. Commun.">
        <title>Thousands of microbial genomes shed light on interconnected biogeochemical processes in an aquifer system.</title>
        <authorList>
            <person name="Anantharaman K."/>
            <person name="Brown C.T."/>
            <person name="Hug L.A."/>
            <person name="Sharon I."/>
            <person name="Castelle C.J."/>
            <person name="Probst A.J."/>
            <person name="Thomas B.C."/>
            <person name="Singh A."/>
            <person name="Wilkins M.J."/>
            <person name="Karaoz U."/>
            <person name="Brodie E.L."/>
            <person name="Williams K.H."/>
            <person name="Hubbard S.S."/>
            <person name="Banfield J.F."/>
        </authorList>
    </citation>
    <scope>NUCLEOTIDE SEQUENCE [LARGE SCALE GENOMIC DNA]</scope>
</reference>
<protein>
    <recommendedName>
        <fullName evidence="4">Cell division protein FtsL</fullName>
    </recommendedName>
</protein>